<organism evidence="11 12">
    <name type="scientific">Candidatus Schekmanbacteria bacterium GWA2_38_11</name>
    <dbReference type="NCBI Taxonomy" id="1817876"/>
    <lineage>
        <taxon>Bacteria</taxon>
        <taxon>Candidatus Schekmaniibacteriota</taxon>
    </lineage>
</organism>
<dbReference type="SUPFAM" id="SSF46785">
    <property type="entry name" value="Winged helix' DNA-binding domain"/>
    <property type="match status" value="1"/>
</dbReference>
<evidence type="ECO:0000256" key="9">
    <source>
        <dbReference type="HAMAP-Rule" id="MF_00016"/>
    </source>
</evidence>
<dbReference type="Gene3D" id="3.40.50.300">
    <property type="entry name" value="P-loop containing nucleotide triphosphate hydrolases"/>
    <property type="match status" value="1"/>
</dbReference>
<dbReference type="Pfam" id="PF17864">
    <property type="entry name" value="AAA_lid_4"/>
    <property type="match status" value="1"/>
</dbReference>
<dbReference type="GO" id="GO:0005737">
    <property type="term" value="C:cytoplasm"/>
    <property type="evidence" value="ECO:0007669"/>
    <property type="project" value="UniProtKB-SubCell"/>
</dbReference>
<name>A0A1F7RN88_9BACT</name>
<keyword evidence="11" id="KW-0347">Helicase</keyword>
<keyword evidence="4 9" id="KW-0378">Hydrolase</keyword>
<gene>
    <name evidence="9" type="primary">ruvB</name>
    <name evidence="11" type="ORF">A2042_07400</name>
</gene>
<comment type="function">
    <text evidence="9">The RuvA-RuvB-RuvC complex processes Holliday junction (HJ) DNA during genetic recombination and DNA repair, while the RuvA-RuvB complex plays an important role in the rescue of blocked DNA replication forks via replication fork reversal (RFR). RuvA specifically binds to HJ cruciform DNA, conferring on it an open structure. The RuvB hexamer acts as an ATP-dependent pump, pulling dsDNA into and through the RuvAB complex. RuvB forms 2 homohexamers on either side of HJ DNA bound by 1 or 2 RuvA tetramers; 4 subunits per hexamer contact DNA at a time. Coordinated motions by a converter formed by DNA-disengaged RuvB subunits stimulates ATP hydrolysis and nucleotide exchange. Immobilization of the converter enables RuvB to convert the ATP-contained energy into a lever motion, pulling 2 nucleotides of DNA out of the RuvA tetramer per ATP hydrolyzed, thus driving DNA branch migration. The RuvB motors rotate together with the DNA substrate, which together with the progressing nucleotide cycle form the mechanistic basis for DNA recombination by continuous HJ branch migration. Branch migration allows RuvC to scan DNA until it finds its consensus sequence, where it cleaves and resolves cruciform DNA.</text>
</comment>
<dbReference type="GO" id="GO:0016887">
    <property type="term" value="F:ATP hydrolysis activity"/>
    <property type="evidence" value="ECO:0007669"/>
    <property type="project" value="RHEA"/>
</dbReference>
<dbReference type="GO" id="GO:0000400">
    <property type="term" value="F:four-way junction DNA binding"/>
    <property type="evidence" value="ECO:0007669"/>
    <property type="project" value="UniProtKB-UniRule"/>
</dbReference>
<evidence type="ECO:0000256" key="7">
    <source>
        <dbReference type="ARBA" id="ARBA00023172"/>
    </source>
</evidence>
<dbReference type="Pfam" id="PF05496">
    <property type="entry name" value="RuvB_N"/>
    <property type="match status" value="1"/>
</dbReference>
<feature type="region of interest" description="Small ATPAse domain (RuvB-S)" evidence="9">
    <location>
        <begin position="183"/>
        <end position="253"/>
    </location>
</feature>
<feature type="domain" description="AAA+ ATPase" evidence="10">
    <location>
        <begin position="52"/>
        <end position="179"/>
    </location>
</feature>
<evidence type="ECO:0000256" key="4">
    <source>
        <dbReference type="ARBA" id="ARBA00022801"/>
    </source>
</evidence>
<feature type="region of interest" description="Head domain (RuvB-H)" evidence="9">
    <location>
        <begin position="256"/>
        <end position="339"/>
    </location>
</feature>
<dbReference type="Gene3D" id="1.10.8.60">
    <property type="match status" value="1"/>
</dbReference>
<protein>
    <recommendedName>
        <fullName evidence="9">Holliday junction branch migration complex subunit RuvB</fullName>
        <ecNumber evidence="9">3.6.4.-</ecNumber>
    </recommendedName>
</protein>
<dbReference type="GO" id="GO:0048476">
    <property type="term" value="C:Holliday junction resolvase complex"/>
    <property type="evidence" value="ECO:0007669"/>
    <property type="project" value="UniProtKB-UniRule"/>
</dbReference>
<dbReference type="InterPro" id="IPR003593">
    <property type="entry name" value="AAA+_ATPase"/>
</dbReference>
<dbReference type="HAMAP" id="MF_00016">
    <property type="entry name" value="DNA_HJ_migration_RuvB"/>
    <property type="match status" value="1"/>
</dbReference>
<evidence type="ECO:0000259" key="10">
    <source>
        <dbReference type="SMART" id="SM00382"/>
    </source>
</evidence>
<dbReference type="InterPro" id="IPR041445">
    <property type="entry name" value="AAA_lid_4"/>
</dbReference>
<feature type="binding site" evidence="9">
    <location>
        <position position="21"/>
    </location>
    <ligand>
        <name>ATP</name>
        <dbReference type="ChEBI" id="CHEBI:30616"/>
    </ligand>
</feature>
<reference evidence="11 12" key="1">
    <citation type="journal article" date="2016" name="Nat. Commun.">
        <title>Thousands of microbial genomes shed light on interconnected biogeochemical processes in an aquifer system.</title>
        <authorList>
            <person name="Anantharaman K."/>
            <person name="Brown C.T."/>
            <person name="Hug L.A."/>
            <person name="Sharon I."/>
            <person name="Castelle C.J."/>
            <person name="Probst A.J."/>
            <person name="Thomas B.C."/>
            <person name="Singh A."/>
            <person name="Wilkins M.J."/>
            <person name="Karaoz U."/>
            <person name="Brodie E.L."/>
            <person name="Williams K.H."/>
            <person name="Hubbard S.S."/>
            <person name="Banfield J.F."/>
        </authorList>
    </citation>
    <scope>NUCLEOTIDE SEQUENCE [LARGE SCALE GENOMIC DNA]</scope>
</reference>
<dbReference type="CDD" id="cd00009">
    <property type="entry name" value="AAA"/>
    <property type="match status" value="1"/>
</dbReference>
<feature type="binding site" evidence="9">
    <location>
        <position position="182"/>
    </location>
    <ligand>
        <name>ATP</name>
        <dbReference type="ChEBI" id="CHEBI:30616"/>
    </ligand>
</feature>
<feature type="binding site" evidence="9">
    <location>
        <position position="67"/>
    </location>
    <ligand>
        <name>Mg(2+)</name>
        <dbReference type="ChEBI" id="CHEBI:18420"/>
    </ligand>
</feature>
<dbReference type="Pfam" id="PF05491">
    <property type="entry name" value="WHD_RuvB"/>
    <property type="match status" value="1"/>
</dbReference>
<comment type="subcellular location">
    <subcellularLocation>
        <location evidence="9">Cytoplasm</location>
    </subcellularLocation>
</comment>
<dbReference type="InterPro" id="IPR027417">
    <property type="entry name" value="P-loop_NTPase"/>
</dbReference>
<comment type="similarity">
    <text evidence="9">Belongs to the RuvB family.</text>
</comment>
<feature type="binding site" evidence="9">
    <location>
        <position position="172"/>
    </location>
    <ligand>
        <name>ATP</name>
        <dbReference type="ChEBI" id="CHEBI:30616"/>
    </ligand>
</feature>
<dbReference type="InterPro" id="IPR036388">
    <property type="entry name" value="WH-like_DNA-bd_sf"/>
</dbReference>
<feature type="binding site" evidence="9">
    <location>
        <position position="68"/>
    </location>
    <ligand>
        <name>ATP</name>
        <dbReference type="ChEBI" id="CHEBI:30616"/>
    </ligand>
</feature>
<feature type="binding site" evidence="9">
    <location>
        <begin position="129"/>
        <end position="131"/>
    </location>
    <ligand>
        <name>ATP</name>
        <dbReference type="ChEBI" id="CHEBI:30616"/>
    </ligand>
</feature>
<dbReference type="GO" id="GO:0006281">
    <property type="term" value="P:DNA repair"/>
    <property type="evidence" value="ECO:0007669"/>
    <property type="project" value="UniProtKB-UniRule"/>
</dbReference>
<sequence length="339" mass="38101">MDKRIISKKLIEEDKNFDLTLRPSTISEYIGQEKVKENLSVFIQAAKARNEPLDHCLFWGPPGLGKTTLAYIIAKELGVSIKTTAGPVIERQGDLVAILSNLKEHDVLFIDEIHRLNHAVEETLYPAMEDFQVDIIIGQGPSARSMKLKLPRFTLIGATTRTGLLTSPLRGRFGIKHRLEFYNVEELNTIIKRSADILTIKITENGAQEIAKRSRGTPRIANRLLKRVRDFAEVKADGLIDIDVARQGLEMLEIDEMGFDSLDRKLLMTIIEKFNGGPVGIGTISAVVSEEKDTIEEVYEPFLIQEGFLERTPRGRVVTKLAYKHLGIPCPPDGQRELF</sequence>
<evidence type="ECO:0000313" key="11">
    <source>
        <dbReference type="EMBL" id="OGL43025.1"/>
    </source>
</evidence>
<evidence type="ECO:0000256" key="8">
    <source>
        <dbReference type="ARBA" id="ARBA00023204"/>
    </source>
</evidence>
<accession>A0A1F7RN88</accession>
<keyword evidence="5 9" id="KW-0067">ATP-binding</keyword>
<dbReference type="NCBIfam" id="NF000868">
    <property type="entry name" value="PRK00080.1"/>
    <property type="match status" value="1"/>
</dbReference>
<dbReference type="AlphaFoldDB" id="A0A1F7RN88"/>
<evidence type="ECO:0000256" key="5">
    <source>
        <dbReference type="ARBA" id="ARBA00022840"/>
    </source>
</evidence>
<dbReference type="InterPro" id="IPR008823">
    <property type="entry name" value="RuvB_wg_C"/>
</dbReference>
<dbReference type="PANTHER" id="PTHR42848:SF1">
    <property type="entry name" value="HOLLIDAY JUNCTION BRANCH MIGRATION COMPLEX SUBUNIT RUVB"/>
    <property type="match status" value="1"/>
</dbReference>
<dbReference type="GO" id="GO:0005524">
    <property type="term" value="F:ATP binding"/>
    <property type="evidence" value="ECO:0007669"/>
    <property type="project" value="UniProtKB-UniRule"/>
</dbReference>
<evidence type="ECO:0000313" key="12">
    <source>
        <dbReference type="Proteomes" id="UP000178526"/>
    </source>
</evidence>
<dbReference type="InterPro" id="IPR004605">
    <property type="entry name" value="DNA_helicase_Holl-junc_RuvB"/>
</dbReference>
<keyword evidence="2 9" id="KW-0547">Nucleotide-binding</keyword>
<dbReference type="InterPro" id="IPR008824">
    <property type="entry name" value="RuvB-like_N"/>
</dbReference>
<dbReference type="SMART" id="SM00382">
    <property type="entry name" value="AAA"/>
    <property type="match status" value="1"/>
</dbReference>
<evidence type="ECO:0000256" key="2">
    <source>
        <dbReference type="ARBA" id="ARBA00022741"/>
    </source>
</evidence>
<keyword evidence="6 9" id="KW-0238">DNA-binding</keyword>
<dbReference type="PANTHER" id="PTHR42848">
    <property type="match status" value="1"/>
</dbReference>
<feature type="region of interest" description="Large ATPase domain (RuvB-L)" evidence="9">
    <location>
        <begin position="2"/>
        <end position="182"/>
    </location>
</feature>
<keyword evidence="3 9" id="KW-0227">DNA damage</keyword>
<comment type="catalytic activity">
    <reaction evidence="9">
        <text>ATP + H2O = ADP + phosphate + H(+)</text>
        <dbReference type="Rhea" id="RHEA:13065"/>
        <dbReference type="ChEBI" id="CHEBI:15377"/>
        <dbReference type="ChEBI" id="CHEBI:15378"/>
        <dbReference type="ChEBI" id="CHEBI:30616"/>
        <dbReference type="ChEBI" id="CHEBI:43474"/>
        <dbReference type="ChEBI" id="CHEBI:456216"/>
    </reaction>
</comment>
<comment type="caution">
    <text evidence="11">The sequence shown here is derived from an EMBL/GenBank/DDBJ whole genome shotgun (WGS) entry which is preliminary data.</text>
</comment>
<feature type="binding site" evidence="9">
    <location>
        <position position="219"/>
    </location>
    <ligand>
        <name>ATP</name>
        <dbReference type="ChEBI" id="CHEBI:30616"/>
    </ligand>
</feature>
<keyword evidence="1 9" id="KW-0963">Cytoplasm</keyword>
<dbReference type="EC" id="3.6.4.-" evidence="9"/>
<comment type="domain">
    <text evidence="9">Has 3 domains, the large (RuvB-L) and small ATPase (RuvB-S) domains and the C-terminal head (RuvB-H) domain. The head domain binds DNA, while the ATPase domains jointly bind ATP, ADP or are empty depending on the state of the subunit in the translocation cycle. During a single DNA translocation step the structure of each domain remains the same, but their relative positions change.</text>
</comment>
<dbReference type="NCBIfam" id="TIGR00635">
    <property type="entry name" value="ruvB"/>
    <property type="match status" value="1"/>
</dbReference>
<feature type="binding site" evidence="9">
    <location>
        <position position="311"/>
    </location>
    <ligand>
        <name>DNA</name>
        <dbReference type="ChEBI" id="CHEBI:16991"/>
    </ligand>
</feature>
<dbReference type="GO" id="GO:0009378">
    <property type="term" value="F:four-way junction helicase activity"/>
    <property type="evidence" value="ECO:0007669"/>
    <property type="project" value="InterPro"/>
</dbReference>
<dbReference type="Proteomes" id="UP000178526">
    <property type="component" value="Unassembled WGS sequence"/>
</dbReference>
<evidence type="ECO:0000256" key="3">
    <source>
        <dbReference type="ARBA" id="ARBA00022763"/>
    </source>
</evidence>
<comment type="subunit">
    <text evidence="9">Homohexamer. Forms an RuvA(8)-RuvB(12)-Holliday junction (HJ) complex. HJ DNA is sandwiched between 2 RuvA tetramers; dsDNA enters through RuvA and exits via RuvB. An RuvB hexamer assembles on each DNA strand where it exits the tetramer. Each RuvB hexamer is contacted by two RuvA subunits (via domain III) on 2 adjacent RuvB subunits; this complex drives branch migration. In the full resolvosome a probable DNA-RuvA(4)-RuvB(12)-RuvC(2) complex forms which resolves the HJ.</text>
</comment>
<dbReference type="GO" id="GO:0006310">
    <property type="term" value="P:DNA recombination"/>
    <property type="evidence" value="ECO:0007669"/>
    <property type="project" value="UniProtKB-UniRule"/>
</dbReference>
<feature type="binding site" evidence="9">
    <location>
        <position position="63"/>
    </location>
    <ligand>
        <name>ATP</name>
        <dbReference type="ChEBI" id="CHEBI:30616"/>
    </ligand>
</feature>
<feature type="binding site" evidence="9">
    <location>
        <position position="67"/>
    </location>
    <ligand>
        <name>ATP</name>
        <dbReference type="ChEBI" id="CHEBI:30616"/>
    </ligand>
</feature>
<dbReference type="SUPFAM" id="SSF52540">
    <property type="entry name" value="P-loop containing nucleoside triphosphate hydrolases"/>
    <property type="match status" value="1"/>
</dbReference>
<feature type="binding site" evidence="9">
    <location>
        <position position="66"/>
    </location>
    <ligand>
        <name>ATP</name>
        <dbReference type="ChEBI" id="CHEBI:30616"/>
    </ligand>
</feature>
<keyword evidence="7 9" id="KW-0233">DNA recombination</keyword>
<dbReference type="Gene3D" id="1.10.10.10">
    <property type="entry name" value="Winged helix-like DNA-binding domain superfamily/Winged helix DNA-binding domain"/>
    <property type="match status" value="1"/>
</dbReference>
<evidence type="ECO:0000256" key="1">
    <source>
        <dbReference type="ARBA" id="ARBA00022490"/>
    </source>
</evidence>
<comment type="caution">
    <text evidence="9">Lacks conserved residue(s) required for the propagation of feature annotation.</text>
</comment>
<feature type="binding site" evidence="9">
    <location>
        <position position="22"/>
    </location>
    <ligand>
        <name>ATP</name>
        <dbReference type="ChEBI" id="CHEBI:30616"/>
    </ligand>
</feature>
<feature type="binding site" evidence="9">
    <location>
        <position position="316"/>
    </location>
    <ligand>
        <name>DNA</name>
        <dbReference type="ChEBI" id="CHEBI:16991"/>
    </ligand>
</feature>
<evidence type="ECO:0000256" key="6">
    <source>
        <dbReference type="ARBA" id="ARBA00023125"/>
    </source>
</evidence>
<dbReference type="InterPro" id="IPR036390">
    <property type="entry name" value="WH_DNA-bd_sf"/>
</dbReference>
<keyword evidence="8 9" id="KW-0234">DNA repair</keyword>
<proteinExistence type="inferred from homology"/>
<dbReference type="EMBL" id="MGDB01000015">
    <property type="protein sequence ID" value="OGL43025.1"/>
    <property type="molecule type" value="Genomic_DNA"/>
</dbReference>